<evidence type="ECO:0000313" key="2">
    <source>
        <dbReference type="Proteomes" id="UP000198959"/>
    </source>
</evidence>
<name>A0A1C6T1M7_9ACTN</name>
<proteinExistence type="predicted"/>
<reference evidence="2" key="1">
    <citation type="submission" date="2016-06" db="EMBL/GenBank/DDBJ databases">
        <authorList>
            <person name="Varghese N."/>
            <person name="Submissions Spin"/>
        </authorList>
    </citation>
    <scope>NUCLEOTIDE SEQUENCE [LARGE SCALE GENOMIC DNA]</scope>
    <source>
        <strain evidence="2">DSM 43817</strain>
    </source>
</reference>
<dbReference type="Proteomes" id="UP000198959">
    <property type="component" value="Unassembled WGS sequence"/>
</dbReference>
<gene>
    <name evidence="1" type="ORF">GA0074692_4106</name>
</gene>
<accession>A0A1C6T1M7</accession>
<dbReference type="AlphaFoldDB" id="A0A1C6T1M7"/>
<sequence>MDQPCPPLGSALLRKISDRAARVKGSGDIRAELQPFDEEDIRDVRCKLCRSLRRLGVRTYPAAPASSTTGKREPSVAPSRSRACRLFGRAPVTETPPLSVCSLSSVQGWTSRFGRRALAAGIEEGARPSRGWRVKVKRPSLHRRYRVARGLMFERCGDACHLCGHAGAREAYHLVPIRDLPNQVSNADAMRPAHGALYRNRGGSVLRDNRCPTCGKACNQSRGRSRCPRWLTGREGDEDCEPPLAWWRHLASLSGLSGAFARQNDLGADVRAGGNLSGPASPSSCPIGPVW</sequence>
<dbReference type="EMBL" id="FMHW01000002">
    <property type="protein sequence ID" value="SCL35492.1"/>
    <property type="molecule type" value="Genomic_DNA"/>
</dbReference>
<organism evidence="1 2">
    <name type="scientific">Micromonospora pallida</name>
    <dbReference type="NCBI Taxonomy" id="145854"/>
    <lineage>
        <taxon>Bacteria</taxon>
        <taxon>Bacillati</taxon>
        <taxon>Actinomycetota</taxon>
        <taxon>Actinomycetes</taxon>
        <taxon>Micromonosporales</taxon>
        <taxon>Micromonosporaceae</taxon>
        <taxon>Micromonospora</taxon>
    </lineage>
</organism>
<protein>
    <submittedName>
        <fullName evidence="1">Uncharacterized protein</fullName>
    </submittedName>
</protein>
<keyword evidence="2" id="KW-1185">Reference proteome</keyword>
<evidence type="ECO:0000313" key="1">
    <source>
        <dbReference type="EMBL" id="SCL35492.1"/>
    </source>
</evidence>